<proteinExistence type="predicted"/>
<dbReference type="AlphaFoldDB" id="A0A223V684"/>
<evidence type="ECO:0000313" key="2">
    <source>
        <dbReference type="Proteomes" id="UP000215244"/>
    </source>
</evidence>
<protein>
    <submittedName>
        <fullName evidence="1">Uncharacterized protein</fullName>
    </submittedName>
</protein>
<evidence type="ECO:0000313" key="1">
    <source>
        <dbReference type="EMBL" id="ASV30812.1"/>
    </source>
</evidence>
<sequence>MKKEILFITLLSSSLTLMNCSPLEDAKDGLDCIDKLSALNEDADYMTCKELTAALNGIEKSCKDIMDDEDRARFQLLRENCED</sequence>
<keyword evidence="2" id="KW-1185">Reference proteome</keyword>
<dbReference type="KEGG" id="marb:CJ263_11615"/>
<dbReference type="RefSeq" id="WP_094997430.1">
    <property type="nucleotide sequence ID" value="NZ_BMJL01000003.1"/>
</dbReference>
<dbReference type="Proteomes" id="UP000215244">
    <property type="component" value="Chromosome"/>
</dbReference>
<gene>
    <name evidence="1" type="ORF">CJ263_11615</name>
</gene>
<accession>A0A223V684</accession>
<organism evidence="1 2">
    <name type="scientific">Maribacter cobaltidurans</name>
    <dbReference type="NCBI Taxonomy" id="1178778"/>
    <lineage>
        <taxon>Bacteria</taxon>
        <taxon>Pseudomonadati</taxon>
        <taxon>Bacteroidota</taxon>
        <taxon>Flavobacteriia</taxon>
        <taxon>Flavobacteriales</taxon>
        <taxon>Flavobacteriaceae</taxon>
        <taxon>Maribacter</taxon>
    </lineage>
</organism>
<reference evidence="1 2" key="1">
    <citation type="submission" date="2017-08" db="EMBL/GenBank/DDBJ databases">
        <title>The complete genome sequence of Maribacter sp. B1, isolated from deep-sea sediment.</title>
        <authorList>
            <person name="Wu Y.-H."/>
            <person name="Cheng H."/>
            <person name="Xu X.-W."/>
        </authorList>
    </citation>
    <scope>NUCLEOTIDE SEQUENCE [LARGE SCALE GENOMIC DNA]</scope>
    <source>
        <strain evidence="1 2">B1</strain>
    </source>
</reference>
<name>A0A223V684_9FLAO</name>
<dbReference type="EMBL" id="CP022957">
    <property type="protein sequence ID" value="ASV30812.1"/>
    <property type="molecule type" value="Genomic_DNA"/>
</dbReference>